<evidence type="ECO:0000313" key="2">
    <source>
        <dbReference type="Proteomes" id="UP000283509"/>
    </source>
</evidence>
<comment type="caution">
    <text evidence="1">The sequence shown here is derived from an EMBL/GenBank/DDBJ whole genome shotgun (WGS) entry which is preliminary data.</text>
</comment>
<evidence type="ECO:0000313" key="1">
    <source>
        <dbReference type="EMBL" id="ROT78738.1"/>
    </source>
</evidence>
<dbReference type="Proteomes" id="UP000283509">
    <property type="component" value="Unassembled WGS sequence"/>
</dbReference>
<name>A0A3R7MC53_PENVA</name>
<sequence length="187" mass="19527">MVVPEMNLEFPFSSGLIMSAVSEERLRVRRSAGARSVSYGSSGSLKLRLKGDQGNFLKVTPDGAALAVGTQQNSETVCFTFHTFSPSTPYPEGNGVMVLESPLGGKFIQGATGGSVSLVQGSSSDLSAVQEVDGRFFLLHSAPGDMFTKIKHIQTGLLLSSSGAGISLVAADTNSDSVLYQTLPCSS</sequence>
<gene>
    <name evidence="1" type="ORF">C7M84_002539</name>
</gene>
<dbReference type="AlphaFoldDB" id="A0A3R7MC53"/>
<protein>
    <submittedName>
        <fullName evidence="1">Uncharacterized protein</fullName>
    </submittedName>
</protein>
<reference evidence="1 2" key="1">
    <citation type="submission" date="2018-04" db="EMBL/GenBank/DDBJ databases">
        <authorList>
            <person name="Zhang X."/>
            <person name="Yuan J."/>
            <person name="Li F."/>
            <person name="Xiang J."/>
        </authorList>
    </citation>
    <scope>NUCLEOTIDE SEQUENCE [LARGE SCALE GENOMIC DNA]</scope>
    <source>
        <tissue evidence="1">Muscle</tissue>
    </source>
</reference>
<keyword evidence="2" id="KW-1185">Reference proteome</keyword>
<dbReference type="EMBL" id="QCYY01001341">
    <property type="protein sequence ID" value="ROT78738.1"/>
    <property type="molecule type" value="Genomic_DNA"/>
</dbReference>
<organism evidence="1 2">
    <name type="scientific">Penaeus vannamei</name>
    <name type="common">Whiteleg shrimp</name>
    <name type="synonym">Litopenaeus vannamei</name>
    <dbReference type="NCBI Taxonomy" id="6689"/>
    <lineage>
        <taxon>Eukaryota</taxon>
        <taxon>Metazoa</taxon>
        <taxon>Ecdysozoa</taxon>
        <taxon>Arthropoda</taxon>
        <taxon>Crustacea</taxon>
        <taxon>Multicrustacea</taxon>
        <taxon>Malacostraca</taxon>
        <taxon>Eumalacostraca</taxon>
        <taxon>Eucarida</taxon>
        <taxon>Decapoda</taxon>
        <taxon>Dendrobranchiata</taxon>
        <taxon>Penaeoidea</taxon>
        <taxon>Penaeidae</taxon>
        <taxon>Penaeus</taxon>
    </lineage>
</organism>
<proteinExistence type="predicted"/>
<accession>A0A3R7MC53</accession>
<dbReference type="OrthoDB" id="6362447at2759"/>
<reference evidence="1 2" key="2">
    <citation type="submission" date="2019-01" db="EMBL/GenBank/DDBJ databases">
        <title>The decoding of complex shrimp genome reveals the adaptation for benthos swimmer, frequently molting mechanism and breeding impact on genome.</title>
        <authorList>
            <person name="Sun Y."/>
            <person name="Gao Y."/>
            <person name="Yu Y."/>
        </authorList>
    </citation>
    <scope>NUCLEOTIDE SEQUENCE [LARGE SCALE GENOMIC DNA]</scope>
    <source>
        <tissue evidence="1">Muscle</tissue>
    </source>
</reference>